<dbReference type="GO" id="GO:0016655">
    <property type="term" value="F:oxidoreductase activity, acting on NAD(P)H, quinone or similar compound as acceptor"/>
    <property type="evidence" value="ECO:0007669"/>
    <property type="project" value="UniProtKB-UniRule"/>
</dbReference>
<dbReference type="InterPro" id="IPR008703">
    <property type="entry name" value="NqrA"/>
</dbReference>
<evidence type="ECO:0000256" key="2">
    <source>
        <dbReference type="ARBA" id="ARBA00022967"/>
    </source>
</evidence>
<evidence type="ECO:0000259" key="9">
    <source>
        <dbReference type="Pfam" id="PF05896"/>
    </source>
</evidence>
<dbReference type="PANTHER" id="PTHR37839:SF1">
    <property type="entry name" value="NA(+)-TRANSLOCATING NADH-QUINONE REDUCTASE SUBUNIT A"/>
    <property type="match status" value="1"/>
</dbReference>
<dbReference type="HAMAP" id="MF_00425">
    <property type="entry name" value="NqrA"/>
    <property type="match status" value="1"/>
</dbReference>
<proteinExistence type="inferred from homology"/>
<dbReference type="AlphaFoldDB" id="A0A4R5CXL7"/>
<sequence>MSEYIKIKRGLNLKLIGEAVKSVLELPVAEIFAIKPKDFVGLTPKLLVKVGTNVLAGTKLFYDKNDENILFCSPVSGEVIEILRGEKRVILEIKILADREVKHHLFSKSNPNQLSRKEIVEQLLDSGVWTFIRQRPYGTIAKPSEKPKAIFISTFDTNPLAADNDFIMSGKESHFQTGIDALKKLTTGKVHLNLKANSSPAAAFSQAQNVQINNISGPHPAGNVGVQIHHIDPINKGEVVWYIHPQDVVIIGKLFTEGIFDATRTIAVTGSQIIKPQYYKTIVGSSIKNILLDAGLKKGENRIISGSILSGSKVPADGFLGFYDSQITVILEGNQYEFMGWLKPGFDKFSVSRTFFSWLTPNKQHDLNTNLHGEERPFVMTGQYEKVFPMNIYPVQLLKSILIEDIDMMEKLGIYEVAEEDFALCELVCTSKIKSQEIIRHGLDMVRKEFS</sequence>
<dbReference type="NCBIfam" id="NF003761">
    <property type="entry name" value="PRK05352.1-4"/>
    <property type="match status" value="1"/>
</dbReference>
<keyword evidence="4 8" id="KW-0915">Sodium</keyword>
<comment type="caution">
    <text evidence="12">The sequence shown here is derived from an EMBL/GenBank/DDBJ whole genome shotgun (WGS) entry which is preliminary data.</text>
</comment>
<dbReference type="InterPro" id="IPR056147">
    <property type="entry name" value="NQRA_N"/>
</dbReference>
<dbReference type="Pfam" id="PF24836">
    <property type="entry name" value="NQRA_2nd"/>
    <property type="match status" value="1"/>
</dbReference>
<evidence type="ECO:0000256" key="6">
    <source>
        <dbReference type="ARBA" id="ARBA00023075"/>
    </source>
</evidence>
<protein>
    <recommendedName>
        <fullName evidence="8">Na(+)-translocating NADH-quinone reductase subunit A</fullName>
        <shortName evidence="8">Na(+)-NQR subunit A</shortName>
        <shortName evidence="8">Na(+)-translocating NQR subunit A</shortName>
        <ecNumber evidence="8">7.2.1.1</ecNumber>
    </recommendedName>
    <alternativeName>
        <fullName evidence="8">NQR complex subunit A</fullName>
    </alternativeName>
    <alternativeName>
        <fullName evidence="8">NQR-1 subunit A</fullName>
    </alternativeName>
</protein>
<evidence type="ECO:0000256" key="3">
    <source>
        <dbReference type="ARBA" id="ARBA00023027"/>
    </source>
</evidence>
<dbReference type="Pfam" id="PF11973">
    <property type="entry name" value="NQRA_SLBB"/>
    <property type="match status" value="1"/>
</dbReference>
<comment type="catalytic activity">
    <reaction evidence="8">
        <text>a ubiquinone + n Na(+)(in) + NADH + H(+) = a ubiquinol + n Na(+)(out) + NAD(+)</text>
        <dbReference type="Rhea" id="RHEA:47748"/>
        <dbReference type="Rhea" id="RHEA-COMP:9565"/>
        <dbReference type="Rhea" id="RHEA-COMP:9566"/>
        <dbReference type="ChEBI" id="CHEBI:15378"/>
        <dbReference type="ChEBI" id="CHEBI:16389"/>
        <dbReference type="ChEBI" id="CHEBI:17976"/>
        <dbReference type="ChEBI" id="CHEBI:29101"/>
        <dbReference type="ChEBI" id="CHEBI:57540"/>
        <dbReference type="ChEBI" id="CHEBI:57945"/>
        <dbReference type="EC" id="7.2.1.1"/>
    </reaction>
</comment>
<evidence type="ECO:0000313" key="13">
    <source>
        <dbReference type="Proteomes" id="UP000294597"/>
    </source>
</evidence>
<dbReference type="RefSeq" id="WP_132109602.1">
    <property type="nucleotide sequence ID" value="NZ_SMFO01000002.1"/>
</dbReference>
<dbReference type="EC" id="7.2.1.1" evidence="8"/>
<keyword evidence="3 8" id="KW-0520">NAD</keyword>
<evidence type="ECO:0000256" key="4">
    <source>
        <dbReference type="ARBA" id="ARBA00023053"/>
    </source>
</evidence>
<comment type="similarity">
    <text evidence="8">Belongs to the NqrA family.</text>
</comment>
<comment type="function">
    <text evidence="8">NQR complex catalyzes the reduction of ubiquinone-1 to ubiquinol by two successive reactions, coupled with the transport of Na(+) ions from the cytoplasm to the periplasm. NqrA to NqrE are probably involved in the second step, the conversion of ubisemiquinone to ubiquinol.</text>
</comment>
<dbReference type="InterPro" id="IPR056148">
    <property type="entry name" value="NQRA_2nd"/>
</dbReference>
<dbReference type="PANTHER" id="PTHR37839">
    <property type="entry name" value="NA(+)-TRANSLOCATING NADH-QUINONE REDUCTASE SUBUNIT A"/>
    <property type="match status" value="1"/>
</dbReference>
<keyword evidence="1 8" id="KW-0813">Transport</keyword>
<feature type="domain" description="NqrA N-terminal barrel-sandwich hybrid" evidence="9">
    <location>
        <begin position="5"/>
        <end position="97"/>
    </location>
</feature>
<keyword evidence="13" id="KW-1185">Reference proteome</keyword>
<name>A0A4R5CXL7_9FLAO</name>
<feature type="domain" description="Na(+)-translocating NADH-quinone reductase subunit A C-terminal" evidence="10">
    <location>
        <begin position="265"/>
        <end position="314"/>
    </location>
</feature>
<evidence type="ECO:0000259" key="11">
    <source>
        <dbReference type="Pfam" id="PF24836"/>
    </source>
</evidence>
<evidence type="ECO:0000256" key="7">
    <source>
        <dbReference type="ARBA" id="ARBA00023201"/>
    </source>
</evidence>
<dbReference type="Pfam" id="PF05896">
    <property type="entry name" value="NQRA_N"/>
    <property type="match status" value="1"/>
</dbReference>
<organism evidence="12 13">
    <name type="scientific">Flavobacterium hiemivividum</name>
    <dbReference type="NCBI Taxonomy" id="2541734"/>
    <lineage>
        <taxon>Bacteria</taxon>
        <taxon>Pseudomonadati</taxon>
        <taxon>Bacteroidota</taxon>
        <taxon>Flavobacteriia</taxon>
        <taxon>Flavobacteriales</taxon>
        <taxon>Flavobacteriaceae</taxon>
        <taxon>Flavobacterium</taxon>
    </lineage>
</organism>
<evidence type="ECO:0000313" key="12">
    <source>
        <dbReference type="EMBL" id="TDE05562.1"/>
    </source>
</evidence>
<dbReference type="InterPro" id="IPR022615">
    <property type="entry name" value="NqrA_C_domain"/>
</dbReference>
<dbReference type="NCBIfam" id="TIGR01936">
    <property type="entry name" value="nqrA"/>
    <property type="match status" value="1"/>
</dbReference>
<keyword evidence="7 8" id="KW-0739">Sodium transport</keyword>
<gene>
    <name evidence="8" type="primary">nqrA</name>
    <name evidence="12" type="ORF">E0F98_05435</name>
</gene>
<dbReference type="EMBL" id="SMFO01000002">
    <property type="protein sequence ID" value="TDE05562.1"/>
    <property type="molecule type" value="Genomic_DNA"/>
</dbReference>
<evidence type="ECO:0000256" key="1">
    <source>
        <dbReference type="ARBA" id="ARBA00022448"/>
    </source>
</evidence>
<keyword evidence="6 8" id="KW-0830">Ubiquinone</keyword>
<keyword evidence="2 8" id="KW-1278">Translocase</keyword>
<accession>A0A4R5CXL7</accession>
<keyword evidence="5 8" id="KW-0406">Ion transport</keyword>
<dbReference type="GO" id="GO:0006814">
    <property type="term" value="P:sodium ion transport"/>
    <property type="evidence" value="ECO:0007669"/>
    <property type="project" value="UniProtKB-UniRule"/>
</dbReference>
<reference evidence="12 13" key="1">
    <citation type="submission" date="2019-03" db="EMBL/GenBank/DDBJ databases">
        <title>Flavobacterium TSA-D2 sp. nov., isolated from arctic soil.</title>
        <authorList>
            <person name="Chaudhary D.K."/>
        </authorList>
    </citation>
    <scope>NUCLEOTIDE SEQUENCE [LARGE SCALE GENOMIC DNA]</scope>
    <source>
        <strain evidence="12 13">TSA-D2</strain>
    </source>
</reference>
<feature type="domain" description="NqrA second alpha/beta" evidence="11">
    <location>
        <begin position="114"/>
        <end position="259"/>
    </location>
</feature>
<dbReference type="Proteomes" id="UP000294597">
    <property type="component" value="Unassembled WGS sequence"/>
</dbReference>
<evidence type="ECO:0000259" key="10">
    <source>
        <dbReference type="Pfam" id="PF11973"/>
    </source>
</evidence>
<evidence type="ECO:0000256" key="8">
    <source>
        <dbReference type="HAMAP-Rule" id="MF_00425"/>
    </source>
</evidence>
<evidence type="ECO:0000256" key="5">
    <source>
        <dbReference type="ARBA" id="ARBA00023065"/>
    </source>
</evidence>
<comment type="subunit">
    <text evidence="8">Composed of six subunits; NqrA, NqrB, NqrC, NqrD, NqrE and NqrF.</text>
</comment>